<feature type="repeat" description="TPR" evidence="6">
    <location>
        <begin position="123"/>
        <end position="156"/>
    </location>
</feature>
<sequence length="220" mass="24920">YVSVEHAITKRTKNEHAQLKLKSKATTGIEKFNIPQNTPVQYDVTLVNFEKNHGHYRAAIKKYTTIAGYLEAANYENEDDKKKGADFKLTAQSNIALCHLKLNEFAECIHACEKALELDSKNEKCLFRRGQSHLSMSNYDEAMKDFQEVLKLNPSNSAAKQSIQTCREQVKAYQQKEKALYANIFAKMAKASEKADAQTKTDEVKTAEENNNNEQTTTST</sequence>
<name>A0A820B8H3_9BILA</name>
<feature type="non-terminal residue" evidence="8">
    <location>
        <position position="220"/>
    </location>
</feature>
<dbReference type="EMBL" id="CAJOBB010007972">
    <property type="protein sequence ID" value="CAF4198403.1"/>
    <property type="molecule type" value="Genomic_DNA"/>
</dbReference>
<protein>
    <recommendedName>
        <fullName evidence="2">peptidylprolyl isomerase</fullName>
        <ecNumber evidence="2">5.2.1.8</ecNumber>
    </recommendedName>
    <alternativeName>
        <fullName evidence="5">Rotamase</fullName>
    </alternativeName>
</protein>
<dbReference type="GO" id="GO:0003755">
    <property type="term" value="F:peptidyl-prolyl cis-trans isomerase activity"/>
    <property type="evidence" value="ECO:0007669"/>
    <property type="project" value="UniProtKB-EC"/>
</dbReference>
<organism evidence="8 9">
    <name type="scientific">Adineta steineri</name>
    <dbReference type="NCBI Taxonomy" id="433720"/>
    <lineage>
        <taxon>Eukaryota</taxon>
        <taxon>Metazoa</taxon>
        <taxon>Spiralia</taxon>
        <taxon>Gnathifera</taxon>
        <taxon>Rotifera</taxon>
        <taxon>Eurotatoria</taxon>
        <taxon>Bdelloidea</taxon>
        <taxon>Adinetida</taxon>
        <taxon>Adinetidae</taxon>
        <taxon>Adineta</taxon>
    </lineage>
</organism>
<evidence type="ECO:0000256" key="2">
    <source>
        <dbReference type="ARBA" id="ARBA00013194"/>
    </source>
</evidence>
<dbReference type="InterPro" id="IPR019734">
    <property type="entry name" value="TPR_rpt"/>
</dbReference>
<feature type="compositionally biased region" description="Low complexity" evidence="7">
    <location>
        <begin position="209"/>
        <end position="220"/>
    </location>
</feature>
<dbReference type="Gene3D" id="1.25.40.10">
    <property type="entry name" value="Tetratricopeptide repeat domain"/>
    <property type="match status" value="1"/>
</dbReference>
<dbReference type="EC" id="5.2.1.8" evidence="2"/>
<gene>
    <name evidence="8" type="ORF">KXQ929_LOCUS39953</name>
</gene>
<reference evidence="8" key="1">
    <citation type="submission" date="2021-02" db="EMBL/GenBank/DDBJ databases">
        <authorList>
            <person name="Nowell W R."/>
        </authorList>
    </citation>
    <scope>NUCLEOTIDE SEQUENCE</scope>
</reference>
<evidence type="ECO:0000256" key="4">
    <source>
        <dbReference type="ARBA" id="ARBA00023235"/>
    </source>
</evidence>
<evidence type="ECO:0000313" key="9">
    <source>
        <dbReference type="Proteomes" id="UP000663868"/>
    </source>
</evidence>
<keyword evidence="6" id="KW-0802">TPR repeat</keyword>
<dbReference type="InterPro" id="IPR050754">
    <property type="entry name" value="FKBP4/5/8-like"/>
</dbReference>
<dbReference type="Proteomes" id="UP000663868">
    <property type="component" value="Unassembled WGS sequence"/>
</dbReference>
<dbReference type="PANTHER" id="PTHR46512:SF9">
    <property type="entry name" value="PEPTIDYLPROLYL ISOMERASE"/>
    <property type="match status" value="1"/>
</dbReference>
<feature type="region of interest" description="Disordered" evidence="7">
    <location>
        <begin position="192"/>
        <end position="220"/>
    </location>
</feature>
<evidence type="ECO:0000256" key="3">
    <source>
        <dbReference type="ARBA" id="ARBA00023110"/>
    </source>
</evidence>
<dbReference type="AlphaFoldDB" id="A0A820B8H3"/>
<evidence type="ECO:0000256" key="7">
    <source>
        <dbReference type="SAM" id="MobiDB-lite"/>
    </source>
</evidence>
<dbReference type="PROSITE" id="PS50293">
    <property type="entry name" value="TPR_REGION"/>
    <property type="match status" value="1"/>
</dbReference>
<keyword evidence="4" id="KW-0413">Isomerase</keyword>
<dbReference type="SUPFAM" id="SSF48452">
    <property type="entry name" value="TPR-like"/>
    <property type="match status" value="1"/>
</dbReference>
<evidence type="ECO:0000256" key="6">
    <source>
        <dbReference type="PROSITE-ProRule" id="PRU00339"/>
    </source>
</evidence>
<dbReference type="Pfam" id="PF00515">
    <property type="entry name" value="TPR_1"/>
    <property type="match status" value="2"/>
</dbReference>
<comment type="caution">
    <text evidence="8">The sequence shown here is derived from an EMBL/GenBank/DDBJ whole genome shotgun (WGS) entry which is preliminary data.</text>
</comment>
<dbReference type="SMART" id="SM00028">
    <property type="entry name" value="TPR"/>
    <property type="match status" value="2"/>
</dbReference>
<evidence type="ECO:0000313" key="8">
    <source>
        <dbReference type="EMBL" id="CAF4198403.1"/>
    </source>
</evidence>
<evidence type="ECO:0000256" key="5">
    <source>
        <dbReference type="ARBA" id="ARBA00029569"/>
    </source>
</evidence>
<dbReference type="InterPro" id="IPR011990">
    <property type="entry name" value="TPR-like_helical_dom_sf"/>
</dbReference>
<accession>A0A820B8H3</accession>
<keyword evidence="3" id="KW-0697">Rotamase</keyword>
<dbReference type="PROSITE" id="PS50005">
    <property type="entry name" value="TPR"/>
    <property type="match status" value="1"/>
</dbReference>
<evidence type="ECO:0000256" key="1">
    <source>
        <dbReference type="ARBA" id="ARBA00000971"/>
    </source>
</evidence>
<proteinExistence type="predicted"/>
<feature type="compositionally biased region" description="Basic and acidic residues" evidence="7">
    <location>
        <begin position="192"/>
        <end position="208"/>
    </location>
</feature>
<comment type="catalytic activity">
    <reaction evidence="1">
        <text>[protein]-peptidylproline (omega=180) = [protein]-peptidylproline (omega=0)</text>
        <dbReference type="Rhea" id="RHEA:16237"/>
        <dbReference type="Rhea" id="RHEA-COMP:10747"/>
        <dbReference type="Rhea" id="RHEA-COMP:10748"/>
        <dbReference type="ChEBI" id="CHEBI:83833"/>
        <dbReference type="ChEBI" id="CHEBI:83834"/>
        <dbReference type="EC" id="5.2.1.8"/>
    </reaction>
</comment>
<dbReference type="PANTHER" id="PTHR46512">
    <property type="entry name" value="PEPTIDYLPROLYL ISOMERASE"/>
    <property type="match status" value="1"/>
</dbReference>